<dbReference type="STRING" id="396268.IV45_GL000721"/>
<keyword evidence="2" id="KW-0472">Membrane</keyword>
<evidence type="ECO:0000313" key="4">
    <source>
        <dbReference type="Proteomes" id="UP000050934"/>
    </source>
</evidence>
<accession>A0A0R2I8R5</accession>
<evidence type="ECO:0000256" key="1">
    <source>
        <dbReference type="SAM" id="MobiDB-lite"/>
    </source>
</evidence>
<protein>
    <submittedName>
        <fullName evidence="3">Uncharacterized protein</fullName>
    </submittedName>
</protein>
<organism evidence="3 4">
    <name type="scientific">Limosilactobacillus secaliphilus</name>
    <dbReference type="NCBI Taxonomy" id="396268"/>
    <lineage>
        <taxon>Bacteria</taxon>
        <taxon>Bacillati</taxon>
        <taxon>Bacillota</taxon>
        <taxon>Bacilli</taxon>
        <taxon>Lactobacillales</taxon>
        <taxon>Lactobacillaceae</taxon>
        <taxon>Limosilactobacillus</taxon>
    </lineage>
</organism>
<keyword evidence="4" id="KW-1185">Reference proteome</keyword>
<sequence length="411" mass="46296">MKKYRLEVPADAAKKLGLDKTDYSMWISHRQVVVRPSNVSDMVPQIKFWWYGVLAIISAIVFLFAVSERRMRLVPFSGNYSISFASIILAAVSGTITFAITFIHQKRKGTGPAKNFSWRSLIPLVVACGMIITFTTMAIFWMISQLFKGLILDPYTASVLVMLAVALTNYLMINLAMTLSSGVVTNLMTVMIVGGVGFSMLTNSSKNWWQHNFSFLGTAQNNSNWQFNITLIFSGLLMMMLIDYLFVNLGQRYSGWEIQILRWLLYGLAACVAAIGIFPNDSRYHVLHDRISMWLIYFMLIMIIVVRWCLPDVTHQFLVVSYTIGGILTADYLIFKVFTYLSLTAFELIAFVLAFAWILLLFQYIGNLVSNNVIIFPVEIKSVPTESTEEAVSTEPKAESGEGQVAEKGQA</sequence>
<feature type="transmembrane region" description="Helical" evidence="2">
    <location>
        <begin position="78"/>
        <end position="100"/>
    </location>
</feature>
<evidence type="ECO:0000313" key="3">
    <source>
        <dbReference type="EMBL" id="KRN58276.1"/>
    </source>
</evidence>
<feature type="transmembrane region" description="Helical" evidence="2">
    <location>
        <begin position="260"/>
        <end position="279"/>
    </location>
</feature>
<name>A0A0R2I8R5_9LACO</name>
<keyword evidence="2" id="KW-0812">Transmembrane</keyword>
<dbReference type="InterPro" id="IPR009339">
    <property type="entry name" value="DUF998"/>
</dbReference>
<dbReference type="Proteomes" id="UP000050934">
    <property type="component" value="Unassembled WGS sequence"/>
</dbReference>
<feature type="transmembrane region" description="Helical" evidence="2">
    <location>
        <begin position="121"/>
        <end position="143"/>
    </location>
</feature>
<dbReference type="PATRIC" id="fig|396268.3.peg.731"/>
<feature type="transmembrane region" description="Helical" evidence="2">
    <location>
        <begin position="155"/>
        <end position="176"/>
    </location>
</feature>
<keyword evidence="2" id="KW-1133">Transmembrane helix</keyword>
<feature type="transmembrane region" description="Helical" evidence="2">
    <location>
        <begin position="48"/>
        <end position="66"/>
    </location>
</feature>
<feature type="transmembrane region" description="Helical" evidence="2">
    <location>
        <begin position="291"/>
        <end position="310"/>
    </location>
</feature>
<dbReference type="AlphaFoldDB" id="A0A0R2I8R5"/>
<dbReference type="OrthoDB" id="2329326at2"/>
<evidence type="ECO:0000256" key="2">
    <source>
        <dbReference type="SAM" id="Phobius"/>
    </source>
</evidence>
<dbReference type="Pfam" id="PF06197">
    <property type="entry name" value="DUF998"/>
    <property type="match status" value="1"/>
</dbReference>
<gene>
    <name evidence="3" type="ORF">IV45_GL000721</name>
</gene>
<feature type="region of interest" description="Disordered" evidence="1">
    <location>
        <begin position="387"/>
        <end position="411"/>
    </location>
</feature>
<comment type="caution">
    <text evidence="3">The sequence shown here is derived from an EMBL/GenBank/DDBJ whole genome shotgun (WGS) entry which is preliminary data.</text>
</comment>
<reference evidence="3 4" key="1">
    <citation type="journal article" date="2015" name="Genome Announc.">
        <title>Expanding the biotechnology potential of lactobacilli through comparative genomics of 213 strains and associated genera.</title>
        <authorList>
            <person name="Sun Z."/>
            <person name="Harris H.M."/>
            <person name="McCann A."/>
            <person name="Guo C."/>
            <person name="Argimon S."/>
            <person name="Zhang W."/>
            <person name="Yang X."/>
            <person name="Jeffery I.B."/>
            <person name="Cooney J.C."/>
            <person name="Kagawa T.F."/>
            <person name="Liu W."/>
            <person name="Song Y."/>
            <person name="Salvetti E."/>
            <person name="Wrobel A."/>
            <person name="Rasinkangas P."/>
            <person name="Parkhill J."/>
            <person name="Rea M.C."/>
            <person name="O'Sullivan O."/>
            <person name="Ritari J."/>
            <person name="Douillard F.P."/>
            <person name="Paul Ross R."/>
            <person name="Yang R."/>
            <person name="Briner A.E."/>
            <person name="Felis G.E."/>
            <person name="de Vos W.M."/>
            <person name="Barrangou R."/>
            <person name="Klaenhammer T.R."/>
            <person name="Caufield P.W."/>
            <person name="Cui Y."/>
            <person name="Zhang H."/>
            <person name="O'Toole P.W."/>
        </authorList>
    </citation>
    <scope>NUCLEOTIDE SEQUENCE [LARGE SCALE GENOMIC DNA]</scope>
    <source>
        <strain evidence="3 4">DSM 17896</strain>
    </source>
</reference>
<feature type="transmembrane region" description="Helical" evidence="2">
    <location>
        <begin position="225"/>
        <end position="248"/>
    </location>
</feature>
<proteinExistence type="predicted"/>
<feature type="transmembrane region" description="Helical" evidence="2">
    <location>
        <begin position="341"/>
        <end position="362"/>
    </location>
</feature>
<dbReference type="RefSeq" id="WP_157051218.1">
    <property type="nucleotide sequence ID" value="NZ_JQBW01000010.1"/>
</dbReference>
<dbReference type="EMBL" id="JQBW01000010">
    <property type="protein sequence ID" value="KRN58276.1"/>
    <property type="molecule type" value="Genomic_DNA"/>
</dbReference>
<feature type="transmembrane region" description="Helical" evidence="2">
    <location>
        <begin position="183"/>
        <end position="205"/>
    </location>
</feature>
<feature type="transmembrane region" description="Helical" evidence="2">
    <location>
        <begin position="317"/>
        <end position="335"/>
    </location>
</feature>